<keyword evidence="13" id="KW-1185">Reference proteome</keyword>
<accession>G5H8M9</accession>
<dbReference type="PANTHER" id="PTHR34185">
    <property type="entry name" value="DIADENYLATE CYCLASE"/>
    <property type="match status" value="1"/>
</dbReference>
<evidence type="ECO:0000256" key="9">
    <source>
        <dbReference type="ARBA" id="ARBA00023136"/>
    </source>
</evidence>
<dbReference type="SUPFAM" id="SSF143597">
    <property type="entry name" value="YojJ-like"/>
    <property type="match status" value="1"/>
</dbReference>
<dbReference type="InterPro" id="IPR014046">
    <property type="entry name" value="C-di-AMP_synthase"/>
</dbReference>
<comment type="similarity">
    <text evidence="10">Belongs to the adenylate cyclase family. DacA/CdaA subfamily.</text>
</comment>
<feature type="transmembrane region" description="Helical" evidence="10">
    <location>
        <begin position="57"/>
        <end position="77"/>
    </location>
</feature>
<dbReference type="OrthoDB" id="9807385at2"/>
<evidence type="ECO:0000256" key="8">
    <source>
        <dbReference type="ARBA" id="ARBA00022989"/>
    </source>
</evidence>
<comment type="caution">
    <text evidence="10">Lacks conserved residue(s) required for the propagation of feature annotation.</text>
</comment>
<dbReference type="GO" id="GO:0106408">
    <property type="term" value="F:diadenylate cyclase activity"/>
    <property type="evidence" value="ECO:0007669"/>
    <property type="project" value="UniProtKB-EC"/>
</dbReference>
<dbReference type="Pfam" id="PF19293">
    <property type="entry name" value="CdaA_N"/>
    <property type="match status" value="1"/>
</dbReference>
<dbReference type="Gene3D" id="3.40.1700.10">
    <property type="entry name" value="DNA integrity scanning protein, DisA, N-terminal domain"/>
    <property type="match status" value="1"/>
</dbReference>
<dbReference type="HAMAP" id="MF_01499">
    <property type="entry name" value="DacA"/>
    <property type="match status" value="1"/>
</dbReference>
<comment type="catalytic activity">
    <reaction evidence="1 10">
        <text>2 ATP = 3',3'-c-di-AMP + 2 diphosphate</text>
        <dbReference type="Rhea" id="RHEA:35655"/>
        <dbReference type="ChEBI" id="CHEBI:30616"/>
        <dbReference type="ChEBI" id="CHEBI:33019"/>
        <dbReference type="ChEBI" id="CHEBI:71500"/>
        <dbReference type="EC" id="2.7.7.85"/>
    </reaction>
</comment>
<evidence type="ECO:0000256" key="5">
    <source>
        <dbReference type="ARBA" id="ARBA00022695"/>
    </source>
</evidence>
<keyword evidence="2 10" id="KW-1003">Cell membrane</keyword>
<sequence length="260" mass="28718">MGFIDITLIDIIDILVVALIMFQIYRLTRGTNALRIVVGILIVYLLWIVVRVLKMELLSMILGQIIGVGVIALIVVFQQEIRRFLLLLGTQYSHRKNTLFGRWFKSRQSIDRALEWIDPIVNACADMAASKTGALIVIGRSISLDPLIERGEPIDARVSSALIKTIFFKNSPLHDGAIVIANGRIAAARCVLPSTEREVVPSEFGMRHRAALGASEVTDALVIAVSEERGTISVARKGHIRQNLTPIQLHAHLSKVLSLS</sequence>
<proteinExistence type="inferred from homology"/>
<keyword evidence="7 10" id="KW-0067">ATP-binding</keyword>
<evidence type="ECO:0000256" key="7">
    <source>
        <dbReference type="ARBA" id="ARBA00022840"/>
    </source>
</evidence>
<dbReference type="EC" id="2.7.7.85" evidence="10"/>
<dbReference type="PANTHER" id="PTHR34185:SF1">
    <property type="entry name" value="DIADENYLATE CYCLASE"/>
    <property type="match status" value="1"/>
</dbReference>
<evidence type="ECO:0000256" key="6">
    <source>
        <dbReference type="ARBA" id="ARBA00022741"/>
    </source>
</evidence>
<dbReference type="EMBL" id="ADLD01000011">
    <property type="protein sequence ID" value="EHB92424.1"/>
    <property type="molecule type" value="Genomic_DNA"/>
</dbReference>
<dbReference type="InterPro" id="IPR050338">
    <property type="entry name" value="DisA"/>
</dbReference>
<evidence type="ECO:0000259" key="11">
    <source>
        <dbReference type="PROSITE" id="PS51794"/>
    </source>
</evidence>
<dbReference type="GeneID" id="92815682"/>
<evidence type="ECO:0000256" key="3">
    <source>
        <dbReference type="ARBA" id="ARBA00022679"/>
    </source>
</evidence>
<evidence type="ECO:0000256" key="2">
    <source>
        <dbReference type="ARBA" id="ARBA00022475"/>
    </source>
</evidence>
<dbReference type="Proteomes" id="UP000006008">
    <property type="component" value="Unassembled WGS sequence"/>
</dbReference>
<dbReference type="PROSITE" id="PS51794">
    <property type="entry name" value="DAC"/>
    <property type="match status" value="1"/>
</dbReference>
<dbReference type="InterPro" id="IPR003390">
    <property type="entry name" value="DNA_integrity_scan_DisA_N"/>
</dbReference>
<dbReference type="eggNOG" id="COG1624">
    <property type="taxonomic scope" value="Bacteria"/>
</dbReference>
<dbReference type="STRING" id="742725.HMPREF9450_01289"/>
<evidence type="ECO:0000256" key="1">
    <source>
        <dbReference type="ARBA" id="ARBA00000877"/>
    </source>
</evidence>
<evidence type="ECO:0000256" key="10">
    <source>
        <dbReference type="HAMAP-Rule" id="MF_01499"/>
    </source>
</evidence>
<dbReference type="RefSeq" id="WP_009134095.1">
    <property type="nucleotide sequence ID" value="NZ_CP102250.1"/>
</dbReference>
<dbReference type="InterPro" id="IPR045585">
    <property type="entry name" value="CdaA_N"/>
</dbReference>
<dbReference type="AlphaFoldDB" id="G5H8M9"/>
<keyword evidence="3 10" id="KW-0808">Transferase</keyword>
<dbReference type="Pfam" id="PF02457">
    <property type="entry name" value="DAC"/>
    <property type="match status" value="1"/>
</dbReference>
<feature type="transmembrane region" description="Helical" evidence="10">
    <location>
        <begin position="6"/>
        <end position="25"/>
    </location>
</feature>
<dbReference type="PIRSF" id="PIRSF004793">
    <property type="entry name" value="UCP004793"/>
    <property type="match status" value="1"/>
</dbReference>
<evidence type="ECO:0000313" key="12">
    <source>
        <dbReference type="EMBL" id="EHB92424.1"/>
    </source>
</evidence>
<comment type="function">
    <text evidence="10">Catalyzes the condensation of 2 ATP molecules into cyclic di-AMP (c-di-AMP), a second messenger used to regulate differing processes in different bacteria.</text>
</comment>
<dbReference type="InterPro" id="IPR034701">
    <property type="entry name" value="CdaA"/>
</dbReference>
<dbReference type="HOGENOM" id="CLU_038561_0_0_10"/>
<dbReference type="InterPro" id="IPR036888">
    <property type="entry name" value="DNA_integrity_DisA_N_sf"/>
</dbReference>
<gene>
    <name evidence="10" type="primary">dacA</name>
    <name evidence="12" type="ORF">HMPREF9450_01289</name>
</gene>
<keyword evidence="9 10" id="KW-0472">Membrane</keyword>
<dbReference type="GO" id="GO:0006171">
    <property type="term" value="P:cAMP biosynthetic process"/>
    <property type="evidence" value="ECO:0007669"/>
    <property type="project" value="InterPro"/>
</dbReference>
<reference evidence="12 13" key="1">
    <citation type="submission" date="2011-08" db="EMBL/GenBank/DDBJ databases">
        <title>The Genome Sequence of Alistipes indistinctus YIT 12060.</title>
        <authorList>
            <consortium name="The Broad Institute Genome Sequencing Platform"/>
            <person name="Earl A."/>
            <person name="Ward D."/>
            <person name="Feldgarden M."/>
            <person name="Gevers D."/>
            <person name="Morotomi M."/>
            <person name="Young S.K."/>
            <person name="Zeng Q."/>
            <person name="Gargeya S."/>
            <person name="Fitzgerald M."/>
            <person name="Haas B."/>
            <person name="Abouelleil A."/>
            <person name="Alvarado L."/>
            <person name="Arachchi H.M."/>
            <person name="Berlin A."/>
            <person name="Brown A."/>
            <person name="Chapman S.B."/>
            <person name="Chen Z."/>
            <person name="Dunbar C."/>
            <person name="Freedman E."/>
            <person name="Gearin G."/>
            <person name="Gellesch M."/>
            <person name="Goldberg J."/>
            <person name="Griggs A."/>
            <person name="Gujja S."/>
            <person name="Heiman D."/>
            <person name="Howarth C."/>
            <person name="Larson L."/>
            <person name="Lui A."/>
            <person name="MacDonald P.J.P."/>
            <person name="Montmayeur A."/>
            <person name="Murphy C."/>
            <person name="Neiman D."/>
            <person name="Pearson M."/>
            <person name="Priest M."/>
            <person name="Roberts A."/>
            <person name="Saif S."/>
            <person name="Shea T."/>
            <person name="Shenoy N."/>
            <person name="Sisk P."/>
            <person name="Stolte C."/>
            <person name="Sykes S."/>
            <person name="Wortman J."/>
            <person name="Nusbaum C."/>
            <person name="Birren B."/>
        </authorList>
    </citation>
    <scope>NUCLEOTIDE SEQUENCE [LARGE SCALE GENOMIC DNA]</scope>
    <source>
        <strain evidence="12 13">YIT 12060</strain>
    </source>
</reference>
<evidence type="ECO:0000313" key="13">
    <source>
        <dbReference type="Proteomes" id="UP000006008"/>
    </source>
</evidence>
<dbReference type="GO" id="GO:0004016">
    <property type="term" value="F:adenylate cyclase activity"/>
    <property type="evidence" value="ECO:0007669"/>
    <property type="project" value="UniProtKB-UniRule"/>
</dbReference>
<keyword evidence="8 10" id="KW-1133">Transmembrane helix</keyword>
<evidence type="ECO:0000256" key="4">
    <source>
        <dbReference type="ARBA" id="ARBA00022692"/>
    </source>
</evidence>
<comment type="caution">
    <text evidence="12">The sequence shown here is derived from an EMBL/GenBank/DDBJ whole genome shotgun (WGS) entry which is preliminary data.</text>
</comment>
<feature type="domain" description="DAC" evidence="11">
    <location>
        <begin position="78"/>
        <end position="246"/>
    </location>
</feature>
<keyword evidence="4 10" id="KW-0812">Transmembrane</keyword>
<dbReference type="GO" id="GO:0005524">
    <property type="term" value="F:ATP binding"/>
    <property type="evidence" value="ECO:0007669"/>
    <property type="project" value="UniProtKB-UniRule"/>
</dbReference>
<organism evidence="12 13">
    <name type="scientific">Alistipes indistinctus YIT 12060</name>
    <dbReference type="NCBI Taxonomy" id="742725"/>
    <lineage>
        <taxon>Bacteria</taxon>
        <taxon>Pseudomonadati</taxon>
        <taxon>Bacteroidota</taxon>
        <taxon>Bacteroidia</taxon>
        <taxon>Bacteroidales</taxon>
        <taxon>Rikenellaceae</taxon>
        <taxon>Alistipes</taxon>
    </lineage>
</organism>
<name>G5H8M9_9BACT</name>
<protein>
    <recommendedName>
        <fullName evidence="10">Diadenylate cyclase</fullName>
        <shortName evidence="10">DAC</shortName>
        <ecNumber evidence="10">2.7.7.85</ecNumber>
    </recommendedName>
    <alternativeName>
        <fullName evidence="10">Cyclic-di-AMP synthase</fullName>
        <shortName evidence="10">c-di-AMP synthase</shortName>
    </alternativeName>
</protein>
<feature type="transmembrane region" description="Helical" evidence="10">
    <location>
        <begin position="32"/>
        <end position="51"/>
    </location>
</feature>
<keyword evidence="5 10" id="KW-0548">Nucleotidyltransferase</keyword>
<comment type="subunit">
    <text evidence="10">Probably a homodimer.</text>
</comment>
<dbReference type="PATRIC" id="fig|742725.3.peg.1366"/>
<dbReference type="NCBIfam" id="TIGR00159">
    <property type="entry name" value="diadenylate cyclase CdaA"/>
    <property type="match status" value="1"/>
</dbReference>
<keyword evidence="6 10" id="KW-0547">Nucleotide-binding</keyword>